<protein>
    <submittedName>
        <fullName evidence="8">1-phosphofructokinase family hexose kinase</fullName>
    </submittedName>
</protein>
<accession>A0A6L9XTR7</accession>
<comment type="caution">
    <text evidence="8">The sequence shown here is derived from an EMBL/GenBank/DDBJ whole genome shotgun (WGS) entry which is preliminary data.</text>
</comment>
<evidence type="ECO:0000256" key="4">
    <source>
        <dbReference type="ARBA" id="ARBA00022777"/>
    </source>
</evidence>
<dbReference type="InterPro" id="IPR011611">
    <property type="entry name" value="PfkB_dom"/>
</dbReference>
<evidence type="ECO:0000256" key="3">
    <source>
        <dbReference type="ARBA" id="ARBA00022741"/>
    </source>
</evidence>
<keyword evidence="3" id="KW-0547">Nucleotide-binding</keyword>
<dbReference type="SUPFAM" id="SSF53613">
    <property type="entry name" value="Ribokinase-like"/>
    <property type="match status" value="1"/>
</dbReference>
<dbReference type="PIRSF" id="PIRSF000535">
    <property type="entry name" value="1PFK/6PFK/LacC"/>
    <property type="match status" value="1"/>
</dbReference>
<dbReference type="GO" id="GO:0005829">
    <property type="term" value="C:cytosol"/>
    <property type="evidence" value="ECO:0007669"/>
    <property type="project" value="TreeGrafter"/>
</dbReference>
<evidence type="ECO:0000256" key="5">
    <source>
        <dbReference type="ARBA" id="ARBA00022840"/>
    </source>
</evidence>
<keyword evidence="5" id="KW-0067">ATP-binding</keyword>
<gene>
    <name evidence="8" type="ORF">G3T36_00740</name>
</gene>
<dbReference type="PANTHER" id="PTHR46566">
    <property type="entry name" value="1-PHOSPHOFRUCTOKINASE-RELATED"/>
    <property type="match status" value="1"/>
</dbReference>
<dbReference type="InterPro" id="IPR002173">
    <property type="entry name" value="Carboh/pur_kinase_PfkB_CS"/>
</dbReference>
<dbReference type="CDD" id="cd01164">
    <property type="entry name" value="FruK_PfkB_like"/>
    <property type="match status" value="1"/>
</dbReference>
<dbReference type="InterPro" id="IPR017583">
    <property type="entry name" value="Tagatose/fructose_Pkinase"/>
</dbReference>
<dbReference type="PANTHER" id="PTHR46566:SF5">
    <property type="entry name" value="1-PHOSPHOFRUCTOKINASE"/>
    <property type="match status" value="1"/>
</dbReference>
<proteinExistence type="inferred from homology"/>
<dbReference type="GO" id="GO:0005524">
    <property type="term" value="F:ATP binding"/>
    <property type="evidence" value="ECO:0007669"/>
    <property type="project" value="UniProtKB-KW"/>
</dbReference>
<dbReference type="Proteomes" id="UP000474967">
    <property type="component" value="Unassembled WGS sequence"/>
</dbReference>
<evidence type="ECO:0000256" key="6">
    <source>
        <dbReference type="PIRNR" id="PIRNR000535"/>
    </source>
</evidence>
<dbReference type="Gene3D" id="3.40.1190.20">
    <property type="match status" value="1"/>
</dbReference>
<dbReference type="AlphaFoldDB" id="A0A6L9XTR7"/>
<dbReference type="InterPro" id="IPR029056">
    <property type="entry name" value="Ribokinase-like"/>
</dbReference>
<evidence type="ECO:0000313" key="9">
    <source>
        <dbReference type="Proteomes" id="UP000474967"/>
    </source>
</evidence>
<name>A0A6L9XTR7_9MICO</name>
<keyword evidence="9" id="KW-1185">Reference proteome</keyword>
<feature type="domain" description="Carbohydrate kinase PfkB" evidence="7">
    <location>
        <begin position="14"/>
        <end position="289"/>
    </location>
</feature>
<comment type="similarity">
    <text evidence="1">Belongs to the carbohydrate kinase PfkB family.</text>
</comment>
<keyword evidence="4 8" id="KW-0418">Kinase</keyword>
<dbReference type="EMBL" id="JAAGWY010000001">
    <property type="protein sequence ID" value="NEN04388.1"/>
    <property type="molecule type" value="Genomic_DNA"/>
</dbReference>
<sequence>MILTVTPNPALDVTYRVSELEVGESHRVDAPVTRAGGKGVNVARVVTQTGGHALVLATAGGATGSRFAADLLASGLPHELVPVAAETRTSIAIVDEADASTTMLNEAGRPLTVEEWEHLGEAADRLSIPAQCLVASGSLPTDAPEGFYASLVAVARDRGIPSIIDTSGPGLVLAARAGAHVLKPNRRELAETTGESDPLDGAAQLIGLGAGLVFVSLGEKGMLALSASDPSRPLRARLDSPLRGNATGAGDAAVAAIASCLVEGERDPAAMLSRAVAWSAAAVLAPLAGELAPGFAELERRLVLSPA</sequence>
<evidence type="ECO:0000256" key="2">
    <source>
        <dbReference type="ARBA" id="ARBA00022679"/>
    </source>
</evidence>
<evidence type="ECO:0000259" key="7">
    <source>
        <dbReference type="Pfam" id="PF00294"/>
    </source>
</evidence>
<organism evidence="8 9">
    <name type="scientific">Leifsonia tongyongensis</name>
    <dbReference type="NCBI Taxonomy" id="1268043"/>
    <lineage>
        <taxon>Bacteria</taxon>
        <taxon>Bacillati</taxon>
        <taxon>Actinomycetota</taxon>
        <taxon>Actinomycetes</taxon>
        <taxon>Micrococcales</taxon>
        <taxon>Microbacteriaceae</taxon>
        <taxon>Leifsonia</taxon>
    </lineage>
</organism>
<dbReference type="PROSITE" id="PS00583">
    <property type="entry name" value="PFKB_KINASES_1"/>
    <property type="match status" value="1"/>
</dbReference>
<evidence type="ECO:0000256" key="1">
    <source>
        <dbReference type="ARBA" id="ARBA00010688"/>
    </source>
</evidence>
<evidence type="ECO:0000313" key="8">
    <source>
        <dbReference type="EMBL" id="NEN04388.1"/>
    </source>
</evidence>
<dbReference type="NCBIfam" id="TIGR03168">
    <property type="entry name" value="1-PFK"/>
    <property type="match status" value="1"/>
</dbReference>
<dbReference type="GO" id="GO:0008443">
    <property type="term" value="F:phosphofructokinase activity"/>
    <property type="evidence" value="ECO:0007669"/>
    <property type="project" value="TreeGrafter"/>
</dbReference>
<dbReference type="Pfam" id="PF00294">
    <property type="entry name" value="PfkB"/>
    <property type="match status" value="1"/>
</dbReference>
<keyword evidence="2 6" id="KW-0808">Transferase</keyword>
<dbReference type="RefSeq" id="WP_163287525.1">
    <property type="nucleotide sequence ID" value="NZ_JAAGWY010000001.1"/>
</dbReference>
<reference evidence="8 9" key="1">
    <citation type="journal article" date="2014" name="J. Microbiol.">
        <title>Diaminobutyricibacter tongyongensis gen. nov., sp. nov. and Homoserinibacter gongjuensis gen. nov., sp. nov. belong to the family Microbacteriaceae.</title>
        <authorList>
            <person name="Kim S.J."/>
            <person name="Ahn J.H."/>
            <person name="Weon H.Y."/>
            <person name="Hamada M."/>
            <person name="Suzuki K."/>
            <person name="Kwon S.W."/>
        </authorList>
    </citation>
    <scope>NUCLEOTIDE SEQUENCE [LARGE SCALE GENOMIC DNA]</scope>
    <source>
        <strain evidence="8 9">NBRC 108724</strain>
    </source>
</reference>